<proteinExistence type="inferred from homology"/>
<dbReference type="InterPro" id="IPR041698">
    <property type="entry name" value="Methyltransf_25"/>
</dbReference>
<keyword evidence="2 5" id="KW-0808">Transferase</keyword>
<protein>
    <recommendedName>
        <fullName evidence="5">Malonyl-[acyl-carrier protein] O-methyltransferase</fullName>
        <shortName evidence="5">Malonyl-ACP O-methyltransferase</shortName>
        <ecNumber evidence="5">2.1.1.197</ecNumber>
    </recommendedName>
    <alternativeName>
        <fullName evidence="5">Biotin synthesis protein BioC</fullName>
    </alternativeName>
</protein>
<keyword evidence="8" id="KW-1185">Reference proteome</keyword>
<dbReference type="InterPro" id="IPR029063">
    <property type="entry name" value="SAM-dependent_MTases_sf"/>
</dbReference>
<sequence>MLLNKKRVARQFNRHVSTYDEYAVVQKRMAHRIMQTLSERDVRAERILEIGCGTGYLTQLLSERYPSARITAVDLAENMVQAARERLGHLATIRFLIGDAETMEWDETFDLIVSNATVQWFGAPEHSFRTLSDHLQPRGWIVFSTFGPDTFQELHQQFREVEHDLRLPSGMHGLRLRSAAEWEIILRHAGLADIGSIVCSHRMEYPDCYAFLQSIKQTGASYSVSSAVSLSAQRCLLREVVRRYNQVYRSKDGVYATYQLVQVWGRKEG</sequence>
<dbReference type="EMBL" id="AP024601">
    <property type="protein sequence ID" value="BCU83033.1"/>
    <property type="molecule type" value="Genomic_DNA"/>
</dbReference>
<name>A0A8D5UJ69_9BACL</name>
<comment type="similarity">
    <text evidence="5">Belongs to the methyltransferase superfamily.</text>
</comment>
<evidence type="ECO:0000256" key="2">
    <source>
        <dbReference type="ARBA" id="ARBA00022679"/>
    </source>
</evidence>
<organism evidence="7 8">
    <name type="scientific">Polycladomyces abyssicola</name>
    <dbReference type="NCBI Taxonomy" id="1125966"/>
    <lineage>
        <taxon>Bacteria</taxon>
        <taxon>Bacillati</taxon>
        <taxon>Bacillota</taxon>
        <taxon>Bacilli</taxon>
        <taxon>Bacillales</taxon>
        <taxon>Thermoactinomycetaceae</taxon>
        <taxon>Polycladomyces</taxon>
    </lineage>
</organism>
<evidence type="ECO:0000259" key="6">
    <source>
        <dbReference type="Pfam" id="PF13649"/>
    </source>
</evidence>
<dbReference type="SUPFAM" id="SSF53335">
    <property type="entry name" value="S-adenosyl-L-methionine-dependent methyltransferases"/>
    <property type="match status" value="1"/>
</dbReference>
<dbReference type="InterPro" id="IPR011814">
    <property type="entry name" value="BioC"/>
</dbReference>
<feature type="domain" description="Methyltransferase" evidence="6">
    <location>
        <begin position="47"/>
        <end position="139"/>
    </location>
</feature>
<reference evidence="7" key="1">
    <citation type="journal article" date="2013" name="Int. J. Syst. Evol. Microbiol.">
        <title>Polycladomyces abyssicola gen. nov., sp. nov., a thermophilic filamentous bacterium isolated from hemipelagic sediment.</title>
        <authorList>
            <person name="Tsubouchi T."/>
            <person name="Shimane Y."/>
            <person name="Mori K."/>
            <person name="Usui K."/>
            <person name="Hiraki T."/>
            <person name="Tame A."/>
            <person name="Uematsu K."/>
            <person name="Maruyama T."/>
            <person name="Hatada Y."/>
        </authorList>
    </citation>
    <scope>NUCLEOTIDE SEQUENCE</scope>
    <source>
        <strain evidence="7">JIR-001</strain>
    </source>
</reference>
<dbReference type="GO" id="GO:0102130">
    <property type="term" value="F:malonyl-CoA methyltransferase activity"/>
    <property type="evidence" value="ECO:0007669"/>
    <property type="project" value="UniProtKB-EC"/>
</dbReference>
<dbReference type="GO" id="GO:0010340">
    <property type="term" value="F:carboxyl-O-methyltransferase activity"/>
    <property type="evidence" value="ECO:0007669"/>
    <property type="project" value="UniProtKB-UniRule"/>
</dbReference>
<dbReference type="UniPathway" id="UPA00078"/>
<dbReference type="GO" id="GO:0032259">
    <property type="term" value="P:methylation"/>
    <property type="evidence" value="ECO:0007669"/>
    <property type="project" value="UniProtKB-KW"/>
</dbReference>
<comment type="catalytic activity">
    <reaction evidence="5">
        <text>malonyl-[ACP] + S-adenosyl-L-methionine = malonyl-[ACP] methyl ester + S-adenosyl-L-homocysteine</text>
        <dbReference type="Rhea" id="RHEA:17105"/>
        <dbReference type="Rhea" id="RHEA-COMP:9623"/>
        <dbReference type="Rhea" id="RHEA-COMP:9954"/>
        <dbReference type="ChEBI" id="CHEBI:57856"/>
        <dbReference type="ChEBI" id="CHEBI:59789"/>
        <dbReference type="ChEBI" id="CHEBI:78449"/>
        <dbReference type="ChEBI" id="CHEBI:78845"/>
        <dbReference type="EC" id="2.1.1.197"/>
    </reaction>
</comment>
<dbReference type="EC" id="2.1.1.197" evidence="5"/>
<evidence type="ECO:0000313" key="7">
    <source>
        <dbReference type="EMBL" id="BCU83033.1"/>
    </source>
</evidence>
<comment type="function">
    <text evidence="5">Converts the free carboxyl group of a malonyl-thioester to its methyl ester by transfer of a methyl group from S-adenosyl-L-methionine (SAM). It allows to synthesize pimeloyl-ACP via the fatty acid synthetic pathway.</text>
</comment>
<dbReference type="NCBIfam" id="TIGR02072">
    <property type="entry name" value="BioC"/>
    <property type="match status" value="1"/>
</dbReference>
<dbReference type="AlphaFoldDB" id="A0A8D5UJ69"/>
<accession>A0A8D5UJ69</accession>
<evidence type="ECO:0000256" key="3">
    <source>
        <dbReference type="ARBA" id="ARBA00022691"/>
    </source>
</evidence>
<dbReference type="HAMAP" id="MF_00835">
    <property type="entry name" value="BioC"/>
    <property type="match status" value="1"/>
</dbReference>
<comment type="pathway">
    <text evidence="5">Cofactor biosynthesis; biotin biosynthesis.</text>
</comment>
<dbReference type="Pfam" id="PF13649">
    <property type="entry name" value="Methyltransf_25"/>
    <property type="match status" value="1"/>
</dbReference>
<evidence type="ECO:0000256" key="5">
    <source>
        <dbReference type="HAMAP-Rule" id="MF_00835"/>
    </source>
</evidence>
<evidence type="ECO:0000256" key="4">
    <source>
        <dbReference type="ARBA" id="ARBA00022756"/>
    </source>
</evidence>
<keyword evidence="1 5" id="KW-0489">Methyltransferase</keyword>
<dbReference type="RefSeq" id="WP_212773307.1">
    <property type="nucleotide sequence ID" value="NZ_AP024601.1"/>
</dbReference>
<dbReference type="Proteomes" id="UP000677436">
    <property type="component" value="Chromosome"/>
</dbReference>
<keyword evidence="3 5" id="KW-0949">S-adenosyl-L-methionine</keyword>
<reference evidence="7" key="2">
    <citation type="journal article" date="2021" name="Microbiol. Resour. Announc.">
        <title>Complete Genome Sequence of Polycladomyces abyssicola JIR-001T, Isolated from Hemipelagic Sediment in Deep Seawater.</title>
        <authorList>
            <person name="Tsubouchi T."/>
            <person name="Kaneko Y."/>
        </authorList>
    </citation>
    <scope>NUCLEOTIDE SEQUENCE</scope>
    <source>
        <strain evidence="7">JIR-001</strain>
    </source>
</reference>
<keyword evidence="4 5" id="KW-0093">Biotin biosynthesis</keyword>
<dbReference type="Gene3D" id="3.40.50.150">
    <property type="entry name" value="Vaccinia Virus protein VP39"/>
    <property type="match status" value="1"/>
</dbReference>
<gene>
    <name evidence="5 7" type="primary">bioC</name>
    <name evidence="7" type="ORF">JIR001_28160</name>
</gene>
<dbReference type="PANTHER" id="PTHR43861">
    <property type="entry name" value="TRANS-ACONITATE 2-METHYLTRANSFERASE-RELATED"/>
    <property type="match status" value="1"/>
</dbReference>
<evidence type="ECO:0000256" key="1">
    <source>
        <dbReference type="ARBA" id="ARBA00022603"/>
    </source>
</evidence>
<dbReference type="KEGG" id="pabs:JIR001_28160"/>
<dbReference type="CDD" id="cd02440">
    <property type="entry name" value="AdoMet_MTases"/>
    <property type="match status" value="1"/>
</dbReference>
<evidence type="ECO:0000313" key="8">
    <source>
        <dbReference type="Proteomes" id="UP000677436"/>
    </source>
</evidence>
<dbReference type="GO" id="GO:0009102">
    <property type="term" value="P:biotin biosynthetic process"/>
    <property type="evidence" value="ECO:0007669"/>
    <property type="project" value="UniProtKB-UniRule"/>
</dbReference>